<feature type="compositionally biased region" description="Acidic residues" evidence="1">
    <location>
        <begin position="17"/>
        <end position="28"/>
    </location>
</feature>
<dbReference type="Gene3D" id="2.60.40.1180">
    <property type="entry name" value="Golgi alpha-mannosidase II"/>
    <property type="match status" value="1"/>
</dbReference>
<proteinExistence type="predicted"/>
<feature type="compositionally biased region" description="Basic residues" evidence="1">
    <location>
        <begin position="1"/>
        <end position="10"/>
    </location>
</feature>
<dbReference type="InterPro" id="IPR013780">
    <property type="entry name" value="Glyco_hydro_b"/>
</dbReference>
<name>A0A7G2C7W4_9TRYP</name>
<dbReference type="PANTHER" id="PTHR47047">
    <property type="entry name" value="PUTATIVE-RELATED-RELATED"/>
    <property type="match status" value="1"/>
</dbReference>
<evidence type="ECO:0000256" key="1">
    <source>
        <dbReference type="SAM" id="MobiDB-lite"/>
    </source>
</evidence>
<feature type="region of interest" description="Disordered" evidence="1">
    <location>
        <begin position="1"/>
        <end position="193"/>
    </location>
</feature>
<dbReference type="Proteomes" id="UP000515908">
    <property type="component" value="Chromosome 04"/>
</dbReference>
<dbReference type="InterPro" id="IPR015232">
    <property type="entry name" value="DUF1935"/>
</dbReference>
<reference evidence="3 4" key="1">
    <citation type="submission" date="2020-08" db="EMBL/GenBank/DDBJ databases">
        <authorList>
            <person name="Newling K."/>
            <person name="Davey J."/>
            <person name="Forrester S."/>
        </authorList>
    </citation>
    <scope>NUCLEOTIDE SEQUENCE [LARGE SCALE GENOMIC DNA]</scope>
    <source>
        <strain evidence="4">Crithidia deanei Carvalho (ATCC PRA-265)</strain>
    </source>
</reference>
<feature type="compositionally biased region" description="Acidic residues" evidence="1">
    <location>
        <begin position="38"/>
        <end position="67"/>
    </location>
</feature>
<feature type="compositionally biased region" description="Basic and acidic residues" evidence="1">
    <location>
        <begin position="118"/>
        <end position="150"/>
    </location>
</feature>
<dbReference type="EMBL" id="LR877148">
    <property type="protein sequence ID" value="CAD2215194.1"/>
    <property type="molecule type" value="Genomic_DNA"/>
</dbReference>
<evidence type="ECO:0000313" key="4">
    <source>
        <dbReference type="Proteomes" id="UP000515908"/>
    </source>
</evidence>
<evidence type="ECO:0000313" key="3">
    <source>
        <dbReference type="EMBL" id="CAD2215194.1"/>
    </source>
</evidence>
<evidence type="ECO:0000259" key="2">
    <source>
        <dbReference type="Pfam" id="PF09149"/>
    </source>
</evidence>
<dbReference type="Pfam" id="PF09149">
    <property type="entry name" value="DUF1935"/>
    <property type="match status" value="1"/>
</dbReference>
<keyword evidence="4" id="KW-1185">Reference proteome</keyword>
<dbReference type="PANTHER" id="PTHR47047:SF4">
    <property type="entry name" value="CYSTEINE PEPTIDASE, PUTATIVE CYSTEINE PEPTIDASE, CLAN CA, FAMILY C2, PUTATIVE-RELATED"/>
    <property type="match status" value="1"/>
</dbReference>
<dbReference type="SUPFAM" id="SSF101601">
    <property type="entry name" value="Smp-1-like"/>
    <property type="match status" value="1"/>
</dbReference>
<accession>A0A7G2C7W4</accession>
<dbReference type="InterPro" id="IPR036310">
    <property type="entry name" value="Smp-1-like_sf"/>
</dbReference>
<gene>
    <name evidence="3" type="ORF">ADEAN_000264900</name>
</gene>
<feature type="domain" description="DUF1935" evidence="2">
    <location>
        <begin position="219"/>
        <end position="323"/>
    </location>
</feature>
<protein>
    <recommendedName>
        <fullName evidence="2">DUF1935 domain-containing protein</fullName>
    </recommendedName>
</protein>
<dbReference type="VEuPathDB" id="TriTrypDB:ADEAN_000264900"/>
<dbReference type="AlphaFoldDB" id="A0A7G2C7W4"/>
<sequence length="329" mass="37479">MSEGRHRLKRPLSQNEEWTDIGFDDDNENPPPPQDEFRELDEDEVPADEPKEEENPDREGLVAEEDQNGVKAVEQDYPDEGEKPPVLSTEEGGYPEEEAKEHYPGEEEEKPPQDYADENAKQNDWREADEEPQKQEDWREAGDEPSEAPKTRAANLGSANAPRDTYLKPKNNFQKKPSGWAPVDAQVDDGSDDEFELSTCMAPVYEGEGETGDEDPSVFKNGYPDCECEGKDIMSCFDEPNVLYRIIDPQEKTWAFYNDSTNYEVHVEFSFGKNSKLEALENTTIEQDDDGKFVTRTVVYPTETEMFVQGKVSGYTSKLRALPPFRRLP</sequence>
<organism evidence="3 4">
    <name type="scientific">Angomonas deanei</name>
    <dbReference type="NCBI Taxonomy" id="59799"/>
    <lineage>
        <taxon>Eukaryota</taxon>
        <taxon>Discoba</taxon>
        <taxon>Euglenozoa</taxon>
        <taxon>Kinetoplastea</taxon>
        <taxon>Metakinetoplastina</taxon>
        <taxon>Trypanosomatida</taxon>
        <taxon>Trypanosomatidae</taxon>
        <taxon>Strigomonadinae</taxon>
        <taxon>Angomonas</taxon>
    </lineage>
</organism>